<dbReference type="InterPro" id="IPR045864">
    <property type="entry name" value="aa-tRNA-synth_II/BPL/LPL"/>
</dbReference>
<dbReference type="SUPFAM" id="SSF55681">
    <property type="entry name" value="Class II aaRS and biotin synthetases"/>
    <property type="match status" value="1"/>
</dbReference>
<dbReference type="Proteomes" id="UP000547528">
    <property type="component" value="Unassembled WGS sequence"/>
</dbReference>
<accession>A0A7W5XNR9</accession>
<protein>
    <submittedName>
        <fullName evidence="2">Lipoate-protein ligase A</fullName>
    </submittedName>
</protein>
<dbReference type="Pfam" id="PF21948">
    <property type="entry name" value="LplA-B_cat"/>
    <property type="match status" value="1"/>
</dbReference>
<proteinExistence type="predicted"/>
<name>A0A7W5XNR9_9MICC</name>
<sequence>MSSVGELLVYRQRHSRGAAEDLDLAVTLLNGTRRYAKDPGHPEATGPMIRIYRPQPTVAFGQRDRRMVGFDDAQQACWELGFTPVVRRAGGRAAAYHRGSLVIDHIEPDPDPIRASRARFSAFADLFAEALQTAGVDARTGPIPGEYCYGEHSVHGVDPDQLDVRIKLIGTAQRQIATGWLFSSSIIIEDGAPIRRVLVDTYAAMGLEWDPLSAGAAEDLNPGVSVESVEEAILKTYAQHWNLTAGTPAALAAGV</sequence>
<dbReference type="EMBL" id="JACIBT010000001">
    <property type="protein sequence ID" value="MBB3667042.1"/>
    <property type="molecule type" value="Genomic_DNA"/>
</dbReference>
<feature type="domain" description="BPL/LPL catalytic" evidence="1">
    <location>
        <begin position="44"/>
        <end position="198"/>
    </location>
</feature>
<evidence type="ECO:0000313" key="3">
    <source>
        <dbReference type="Proteomes" id="UP000547528"/>
    </source>
</evidence>
<dbReference type="RefSeq" id="WP_183357413.1">
    <property type="nucleotide sequence ID" value="NZ_BAABKR010000001.1"/>
</dbReference>
<keyword evidence="3" id="KW-1185">Reference proteome</keyword>
<dbReference type="AlphaFoldDB" id="A0A7W5XNR9"/>
<dbReference type="InterPro" id="IPR004143">
    <property type="entry name" value="BPL_LPL_catalytic"/>
</dbReference>
<gene>
    <name evidence="2" type="ORF">FHX47_000635</name>
</gene>
<dbReference type="GO" id="GO:0016874">
    <property type="term" value="F:ligase activity"/>
    <property type="evidence" value="ECO:0007669"/>
    <property type="project" value="UniProtKB-KW"/>
</dbReference>
<reference evidence="2 3" key="1">
    <citation type="submission" date="2020-08" db="EMBL/GenBank/DDBJ databases">
        <title>Sequencing the genomes of 1000 actinobacteria strains.</title>
        <authorList>
            <person name="Klenk H.-P."/>
        </authorList>
    </citation>
    <scope>NUCLEOTIDE SEQUENCE [LARGE SCALE GENOMIC DNA]</scope>
    <source>
        <strain evidence="2 3">DSM 28238</strain>
    </source>
</reference>
<dbReference type="Gene3D" id="3.30.930.10">
    <property type="entry name" value="Bira Bifunctional Protein, Domain 2"/>
    <property type="match status" value="1"/>
</dbReference>
<keyword evidence="2" id="KW-0436">Ligase</keyword>
<organism evidence="2 3">
    <name type="scientific">Garicola koreensis</name>
    <dbReference type="NCBI Taxonomy" id="1262554"/>
    <lineage>
        <taxon>Bacteria</taxon>
        <taxon>Bacillati</taxon>
        <taxon>Actinomycetota</taxon>
        <taxon>Actinomycetes</taxon>
        <taxon>Micrococcales</taxon>
        <taxon>Micrococcaceae</taxon>
        <taxon>Garicola</taxon>
    </lineage>
</organism>
<evidence type="ECO:0000313" key="2">
    <source>
        <dbReference type="EMBL" id="MBB3667042.1"/>
    </source>
</evidence>
<evidence type="ECO:0000259" key="1">
    <source>
        <dbReference type="Pfam" id="PF21948"/>
    </source>
</evidence>
<comment type="caution">
    <text evidence="2">The sequence shown here is derived from an EMBL/GenBank/DDBJ whole genome shotgun (WGS) entry which is preliminary data.</text>
</comment>